<dbReference type="PANTHER" id="PTHR38589">
    <property type="entry name" value="BLR0621 PROTEIN"/>
    <property type="match status" value="1"/>
</dbReference>
<evidence type="ECO:0000259" key="8">
    <source>
        <dbReference type="PROSITE" id="PS52029"/>
    </source>
</evidence>
<evidence type="ECO:0000256" key="7">
    <source>
        <dbReference type="PROSITE-ProRule" id="PRU01373"/>
    </source>
</evidence>
<protein>
    <submittedName>
        <fullName evidence="9">L,D-peptidoglycan transpeptidase YkuD (ErfK/YbiS/YcfS/YnhG family)</fullName>
    </submittedName>
</protein>
<dbReference type="PROSITE" id="PS52029">
    <property type="entry name" value="LD_TPASE"/>
    <property type="match status" value="1"/>
</dbReference>
<dbReference type="GO" id="GO:0004180">
    <property type="term" value="F:carboxypeptidase activity"/>
    <property type="evidence" value="ECO:0007669"/>
    <property type="project" value="UniProtKB-ARBA"/>
</dbReference>
<accession>A0A7W6ICJ5</accession>
<evidence type="ECO:0000256" key="3">
    <source>
        <dbReference type="ARBA" id="ARBA00022679"/>
    </source>
</evidence>
<gene>
    <name evidence="9" type="ORF">GGR34_000561</name>
</gene>
<evidence type="ECO:0000256" key="1">
    <source>
        <dbReference type="ARBA" id="ARBA00004752"/>
    </source>
</evidence>
<dbReference type="Proteomes" id="UP000519439">
    <property type="component" value="Unassembled WGS sequence"/>
</dbReference>
<dbReference type="GO" id="GO:0009252">
    <property type="term" value="P:peptidoglycan biosynthetic process"/>
    <property type="evidence" value="ECO:0007669"/>
    <property type="project" value="UniProtKB-UniPathway"/>
</dbReference>
<sequence>MKQSRVNVIRVFRSPLDHRRGRLVAGNLVIPCALGRSGTARDKREGDGASPIGRFGILQAFYRPDRGPRPRTGLPLRPIRPGDGWSDDVRDRRYNRLVPLPCSTSHEKMWRDDHLYDIVLDIAWNRGPIRRGRGSAIFLHLARPGFLPTEGCVAVESGAIRRLIERIGPDTRIEIVG</sequence>
<keyword evidence="4 7" id="KW-0133">Cell shape</keyword>
<evidence type="ECO:0000256" key="2">
    <source>
        <dbReference type="ARBA" id="ARBA00005992"/>
    </source>
</evidence>
<feature type="active site" description="Proton donor/acceptor" evidence="7">
    <location>
        <position position="140"/>
    </location>
</feature>
<reference evidence="9 10" key="1">
    <citation type="submission" date="2020-08" db="EMBL/GenBank/DDBJ databases">
        <title>Genomic Encyclopedia of Type Strains, Phase IV (KMG-IV): sequencing the most valuable type-strain genomes for metagenomic binning, comparative biology and taxonomic classification.</title>
        <authorList>
            <person name="Goeker M."/>
        </authorList>
    </citation>
    <scope>NUCLEOTIDE SEQUENCE [LARGE SCALE GENOMIC DNA]</scope>
    <source>
        <strain evidence="9 10">DSM 15743</strain>
    </source>
</reference>
<keyword evidence="6 7" id="KW-0961">Cell wall biogenesis/degradation</keyword>
<organism evidence="9 10">
    <name type="scientific">Microvirga flocculans</name>
    <dbReference type="NCBI Taxonomy" id="217168"/>
    <lineage>
        <taxon>Bacteria</taxon>
        <taxon>Pseudomonadati</taxon>
        <taxon>Pseudomonadota</taxon>
        <taxon>Alphaproteobacteria</taxon>
        <taxon>Hyphomicrobiales</taxon>
        <taxon>Methylobacteriaceae</taxon>
        <taxon>Microvirga</taxon>
    </lineage>
</organism>
<evidence type="ECO:0000256" key="6">
    <source>
        <dbReference type="ARBA" id="ARBA00023316"/>
    </source>
</evidence>
<comment type="pathway">
    <text evidence="1 7">Cell wall biogenesis; peptidoglycan biosynthesis.</text>
</comment>
<dbReference type="CDD" id="cd16913">
    <property type="entry name" value="YkuD_like"/>
    <property type="match status" value="1"/>
</dbReference>
<keyword evidence="10" id="KW-1185">Reference proteome</keyword>
<keyword evidence="5 7" id="KW-0573">Peptidoglycan synthesis</keyword>
<comment type="similarity">
    <text evidence="2">Belongs to the YkuD family.</text>
</comment>
<dbReference type="SUPFAM" id="SSF141523">
    <property type="entry name" value="L,D-transpeptidase catalytic domain-like"/>
    <property type="match status" value="1"/>
</dbReference>
<dbReference type="UniPathway" id="UPA00219"/>
<feature type="active site" description="Nucleophile" evidence="7">
    <location>
        <position position="152"/>
    </location>
</feature>
<dbReference type="GO" id="GO:0071555">
    <property type="term" value="P:cell wall organization"/>
    <property type="evidence" value="ECO:0007669"/>
    <property type="project" value="UniProtKB-UniRule"/>
</dbReference>
<feature type="domain" description="L,D-TPase catalytic" evidence="8">
    <location>
        <begin position="4"/>
        <end position="176"/>
    </location>
</feature>
<dbReference type="GO" id="GO:0008360">
    <property type="term" value="P:regulation of cell shape"/>
    <property type="evidence" value="ECO:0007669"/>
    <property type="project" value="UniProtKB-UniRule"/>
</dbReference>
<dbReference type="EMBL" id="JACIDC010000001">
    <property type="protein sequence ID" value="MBB4038932.1"/>
    <property type="molecule type" value="Genomic_DNA"/>
</dbReference>
<evidence type="ECO:0000256" key="4">
    <source>
        <dbReference type="ARBA" id="ARBA00022960"/>
    </source>
</evidence>
<name>A0A7W6ICJ5_9HYPH</name>
<dbReference type="GO" id="GO:0016740">
    <property type="term" value="F:transferase activity"/>
    <property type="evidence" value="ECO:0007669"/>
    <property type="project" value="UniProtKB-KW"/>
</dbReference>
<dbReference type="PANTHER" id="PTHR38589:SF1">
    <property type="entry name" value="BLR0621 PROTEIN"/>
    <property type="match status" value="1"/>
</dbReference>
<proteinExistence type="inferred from homology"/>
<dbReference type="RefSeq" id="WP_027314324.1">
    <property type="nucleotide sequence ID" value="NZ_JACIDC010000001.1"/>
</dbReference>
<dbReference type="InterPro" id="IPR038063">
    <property type="entry name" value="Transpep_catalytic_dom"/>
</dbReference>
<dbReference type="InterPro" id="IPR005490">
    <property type="entry name" value="LD_TPept_cat_dom"/>
</dbReference>
<evidence type="ECO:0000256" key="5">
    <source>
        <dbReference type="ARBA" id="ARBA00022984"/>
    </source>
</evidence>
<evidence type="ECO:0000313" key="9">
    <source>
        <dbReference type="EMBL" id="MBB4038932.1"/>
    </source>
</evidence>
<keyword evidence="3" id="KW-0808">Transferase</keyword>
<dbReference type="AlphaFoldDB" id="A0A7W6ICJ5"/>
<comment type="caution">
    <text evidence="9">The sequence shown here is derived from an EMBL/GenBank/DDBJ whole genome shotgun (WGS) entry which is preliminary data.</text>
</comment>
<evidence type="ECO:0000313" key="10">
    <source>
        <dbReference type="Proteomes" id="UP000519439"/>
    </source>
</evidence>
<dbReference type="Pfam" id="PF03734">
    <property type="entry name" value="YkuD"/>
    <property type="match status" value="1"/>
</dbReference>